<feature type="coiled-coil region" evidence="1">
    <location>
        <begin position="155"/>
        <end position="260"/>
    </location>
</feature>
<dbReference type="EMBL" id="CAWYQH010000035">
    <property type="protein sequence ID" value="CAK8676477.1"/>
    <property type="molecule type" value="Genomic_DNA"/>
</dbReference>
<name>A0ABP0FDY9_CLALP</name>
<sequence>MSKTPRTPRAKSSGIRPLGAIHYNRSLHHVGTSPKANDPALLINQLQTTPTTVVNNGRDIAKEREYQVKERKFKDQITSLEKLIAELRQEIKRKSEECQELQTTINKQVKDFDIRFMQCQDEHNQTKEILSIAQEEVKHGKKRLESTVETYEFKIKNIIDDYEKKLRDLQESKERELAEKDEKMKLLKQRMAESLGKNSQERQQQLEELKKDLIKQAQEARNLQQKLKHLQLKPPQCGNCAKLEDKLEEKQLQLRLKEKTITDLQGIGKKMQIQLHQQDVILQKWDERENRHC</sequence>
<gene>
    <name evidence="2" type="ORF">CVLEPA_LOCUS5947</name>
</gene>
<proteinExistence type="predicted"/>
<keyword evidence="1" id="KW-0175">Coiled coil</keyword>
<protein>
    <submittedName>
        <fullName evidence="2">Uncharacterized protein</fullName>
    </submittedName>
</protein>
<reference evidence="2 3" key="1">
    <citation type="submission" date="2024-02" db="EMBL/GenBank/DDBJ databases">
        <authorList>
            <person name="Daric V."/>
            <person name="Darras S."/>
        </authorList>
    </citation>
    <scope>NUCLEOTIDE SEQUENCE [LARGE SCALE GENOMIC DNA]</scope>
</reference>
<evidence type="ECO:0000313" key="3">
    <source>
        <dbReference type="Proteomes" id="UP001642483"/>
    </source>
</evidence>
<evidence type="ECO:0000256" key="1">
    <source>
        <dbReference type="SAM" id="Coils"/>
    </source>
</evidence>
<dbReference type="Proteomes" id="UP001642483">
    <property type="component" value="Unassembled WGS sequence"/>
</dbReference>
<accession>A0ABP0FDY9</accession>
<keyword evidence="3" id="KW-1185">Reference proteome</keyword>
<organism evidence="2 3">
    <name type="scientific">Clavelina lepadiformis</name>
    <name type="common">Light-bulb sea squirt</name>
    <name type="synonym">Ascidia lepadiformis</name>
    <dbReference type="NCBI Taxonomy" id="159417"/>
    <lineage>
        <taxon>Eukaryota</taxon>
        <taxon>Metazoa</taxon>
        <taxon>Chordata</taxon>
        <taxon>Tunicata</taxon>
        <taxon>Ascidiacea</taxon>
        <taxon>Aplousobranchia</taxon>
        <taxon>Clavelinidae</taxon>
        <taxon>Clavelina</taxon>
    </lineage>
</organism>
<feature type="coiled-coil region" evidence="1">
    <location>
        <begin position="70"/>
        <end position="111"/>
    </location>
</feature>
<evidence type="ECO:0000313" key="2">
    <source>
        <dbReference type="EMBL" id="CAK8676477.1"/>
    </source>
</evidence>
<comment type="caution">
    <text evidence="2">The sequence shown here is derived from an EMBL/GenBank/DDBJ whole genome shotgun (WGS) entry which is preliminary data.</text>
</comment>